<evidence type="ECO:0008006" key="3">
    <source>
        <dbReference type="Google" id="ProtNLM"/>
    </source>
</evidence>
<gene>
    <name evidence="1" type="ORF">GCM10011516_36610</name>
</gene>
<evidence type="ECO:0000313" key="1">
    <source>
        <dbReference type="EMBL" id="GGE35697.1"/>
    </source>
</evidence>
<reference evidence="1" key="2">
    <citation type="submission" date="2020-09" db="EMBL/GenBank/DDBJ databases">
        <authorList>
            <person name="Sun Q."/>
            <person name="Zhou Y."/>
        </authorList>
    </citation>
    <scope>NUCLEOTIDE SEQUENCE</scope>
    <source>
        <strain evidence="1">CGMCC 1.15966</strain>
    </source>
</reference>
<dbReference type="SUPFAM" id="SSF54427">
    <property type="entry name" value="NTF2-like"/>
    <property type="match status" value="1"/>
</dbReference>
<accession>A0A8H9G2Z3</accession>
<dbReference type="EMBL" id="BMKM01000019">
    <property type="protein sequence ID" value="GGE35697.1"/>
    <property type="molecule type" value="Genomic_DNA"/>
</dbReference>
<organism evidence="1 2">
    <name type="scientific">Sphingobacterium cellulitidis</name>
    <dbReference type="NCBI Taxonomy" id="1768011"/>
    <lineage>
        <taxon>Bacteria</taxon>
        <taxon>Pseudomonadati</taxon>
        <taxon>Bacteroidota</taxon>
        <taxon>Sphingobacteriia</taxon>
        <taxon>Sphingobacteriales</taxon>
        <taxon>Sphingobacteriaceae</taxon>
        <taxon>Sphingobacterium</taxon>
    </lineage>
</organism>
<dbReference type="Proteomes" id="UP000614460">
    <property type="component" value="Unassembled WGS sequence"/>
</dbReference>
<protein>
    <recommendedName>
        <fullName evidence="3">DUF4440 domain-containing protein</fullName>
    </recommendedName>
</protein>
<dbReference type="InterPro" id="IPR032710">
    <property type="entry name" value="NTF2-like_dom_sf"/>
</dbReference>
<dbReference type="RefSeq" id="WP_094258907.1">
    <property type="nucleotide sequence ID" value="NZ_BMKM01000019.1"/>
</dbReference>
<dbReference type="AlphaFoldDB" id="A0A8H9G2Z3"/>
<keyword evidence="2" id="KW-1185">Reference proteome</keyword>
<comment type="caution">
    <text evidence="1">The sequence shown here is derived from an EMBL/GenBank/DDBJ whole genome shotgun (WGS) entry which is preliminary data.</text>
</comment>
<proteinExistence type="predicted"/>
<dbReference type="Gene3D" id="3.10.450.50">
    <property type="match status" value="1"/>
</dbReference>
<evidence type="ECO:0000313" key="2">
    <source>
        <dbReference type="Proteomes" id="UP000614460"/>
    </source>
</evidence>
<sequence length="127" mass="14676">MKDQIIELERKYWDGMANLDYETVKNLTYFPCIVASKDGVNQIDEPTYKKYFDMGQGMKMKIKGLTDAVVELFSKSFATIGYLIEIEVDNQGEIRNSKCVCTSTWILENGEWKCSMHTESDYNKQAD</sequence>
<reference evidence="1" key="1">
    <citation type="journal article" date="2014" name="Int. J. Syst. Evol. Microbiol.">
        <title>Complete genome sequence of Corynebacterium casei LMG S-19264T (=DSM 44701T), isolated from a smear-ripened cheese.</title>
        <authorList>
            <consortium name="US DOE Joint Genome Institute (JGI-PGF)"/>
            <person name="Walter F."/>
            <person name="Albersmeier A."/>
            <person name="Kalinowski J."/>
            <person name="Ruckert C."/>
        </authorList>
    </citation>
    <scope>NUCLEOTIDE SEQUENCE</scope>
    <source>
        <strain evidence="1">CGMCC 1.15966</strain>
    </source>
</reference>
<name>A0A8H9G2Z3_9SPHI</name>